<feature type="chain" id="PRO_5029781327" evidence="1">
    <location>
        <begin position="20"/>
        <end position="177"/>
    </location>
</feature>
<accession>A0A7K1GCX3</accession>
<organism evidence="2 3">
    <name type="scientific">Winogradskyella ouciana</name>
    <dbReference type="NCBI Taxonomy" id="2608631"/>
    <lineage>
        <taxon>Bacteria</taxon>
        <taxon>Pseudomonadati</taxon>
        <taxon>Bacteroidota</taxon>
        <taxon>Flavobacteriia</taxon>
        <taxon>Flavobacteriales</taxon>
        <taxon>Flavobacteriaceae</taxon>
        <taxon>Winogradskyella</taxon>
    </lineage>
</organism>
<keyword evidence="3" id="KW-1185">Reference proteome</keyword>
<feature type="signal peptide" evidence="1">
    <location>
        <begin position="1"/>
        <end position="19"/>
    </location>
</feature>
<comment type="caution">
    <text evidence="2">The sequence shown here is derived from an EMBL/GenBank/DDBJ whole genome shotgun (WGS) entry which is preliminary data.</text>
</comment>
<evidence type="ECO:0000313" key="2">
    <source>
        <dbReference type="EMBL" id="MTE26258.1"/>
    </source>
</evidence>
<gene>
    <name evidence="2" type="ORF">F1003_04860</name>
</gene>
<protein>
    <submittedName>
        <fullName evidence="2">DUF3575 domain-containing protein</fullName>
    </submittedName>
</protein>
<keyword evidence="1" id="KW-0732">Signal</keyword>
<dbReference type="AlphaFoldDB" id="A0A7K1GCX3"/>
<reference evidence="2 3" key="1">
    <citation type="submission" date="2019-11" db="EMBL/GenBank/DDBJ databases">
        <title>Winogradskyella ouciana sp. nov., isolated from the hadal seawater of the Mariana Trench.</title>
        <authorList>
            <person name="Liu R."/>
        </authorList>
    </citation>
    <scope>NUCLEOTIDE SEQUENCE [LARGE SCALE GENOMIC DNA]</scope>
    <source>
        <strain evidence="2 3">ZXX205</strain>
    </source>
</reference>
<dbReference type="RefSeq" id="WP_155088096.1">
    <property type="nucleotide sequence ID" value="NZ_WJYA01000004.1"/>
</dbReference>
<dbReference type="InterPro" id="IPR021958">
    <property type="entry name" value="DUF3575"/>
</dbReference>
<proteinExistence type="predicted"/>
<evidence type="ECO:0000313" key="3">
    <source>
        <dbReference type="Proteomes" id="UP000447545"/>
    </source>
</evidence>
<evidence type="ECO:0000256" key="1">
    <source>
        <dbReference type="SAM" id="SignalP"/>
    </source>
</evidence>
<name>A0A7K1GCX3_9FLAO</name>
<dbReference type="Pfam" id="PF12099">
    <property type="entry name" value="DUF3575"/>
    <property type="match status" value="1"/>
</dbReference>
<dbReference type="EMBL" id="WJYA01000004">
    <property type="protein sequence ID" value="MTE26258.1"/>
    <property type="molecule type" value="Genomic_DNA"/>
</dbReference>
<dbReference type="Proteomes" id="UP000447545">
    <property type="component" value="Unassembled WGS sequence"/>
</dbReference>
<sequence>MKKSILTLLLLTSVFAMNAQDKEDTSDSNISKNEIKTNGLYLVVGILDFTYERLLNEESAVGLNIAIPYDKEIKEDLQYYISPYYRFYFGKKYAAGFFLEGFGMLNSAEREFDFFVNDEDREYVTDFALGIGLGGKWITKGGFIGEVNFGVGRNLFKSEETTIDFVSKLGITLGYRF</sequence>